<accession>A0ABP4HJ65</accession>
<feature type="chain" id="PRO_5045471310" description="NodB homology domain-containing protein" evidence="4">
    <location>
        <begin position="34"/>
        <end position="264"/>
    </location>
</feature>
<dbReference type="Proteomes" id="UP001500037">
    <property type="component" value="Unassembled WGS sequence"/>
</dbReference>
<dbReference type="InterPro" id="IPR006311">
    <property type="entry name" value="TAT_signal"/>
</dbReference>
<dbReference type="Gene3D" id="3.20.20.370">
    <property type="entry name" value="Glycoside hydrolase/deacetylase"/>
    <property type="match status" value="1"/>
</dbReference>
<proteinExistence type="predicted"/>
<keyword evidence="7" id="KW-1185">Reference proteome</keyword>
<sequence length="264" mass="28166">MPHSSHPLPRRRILTAGATALIALGASRTSASARTRQVPTPQSTIDAGPMVMALTFDDGPSPQYTPQVLDVLHDNDVRATFFVCGDNVARYPDVIRQIVAQGHVLGNHTWSHPHLGDLSTADVRDQIQRTQDTVTDISGITPVLFRAPYGDFTDTALTICADLALRPISWSLDPTDWANPGTDTIVTRVLAGATTGAIILNHDGTEGGDDNPTPGSGGDRSQTVNALNNYLPRLIDAGYTFTTPDTHPPLVAGQPQPTLPTSRP</sequence>
<dbReference type="CDD" id="cd10917">
    <property type="entry name" value="CE4_NodB_like_6s_7s"/>
    <property type="match status" value="1"/>
</dbReference>
<feature type="region of interest" description="Disordered" evidence="3">
    <location>
        <begin position="245"/>
        <end position="264"/>
    </location>
</feature>
<dbReference type="PROSITE" id="PS51318">
    <property type="entry name" value="TAT"/>
    <property type="match status" value="1"/>
</dbReference>
<dbReference type="PROSITE" id="PS51677">
    <property type="entry name" value="NODB"/>
    <property type="match status" value="1"/>
</dbReference>
<feature type="signal peptide" evidence="4">
    <location>
        <begin position="1"/>
        <end position="33"/>
    </location>
</feature>
<keyword evidence="1" id="KW-0479">Metal-binding</keyword>
<dbReference type="PANTHER" id="PTHR10587">
    <property type="entry name" value="GLYCOSYL TRANSFERASE-RELATED"/>
    <property type="match status" value="1"/>
</dbReference>
<dbReference type="SUPFAM" id="SSF88713">
    <property type="entry name" value="Glycoside hydrolase/deacetylase"/>
    <property type="match status" value="1"/>
</dbReference>
<evidence type="ECO:0000256" key="4">
    <source>
        <dbReference type="SAM" id="SignalP"/>
    </source>
</evidence>
<keyword evidence="4" id="KW-0732">Signal</keyword>
<name>A0ABP4HJ65_9ACTN</name>
<keyword evidence="2" id="KW-0378">Hydrolase</keyword>
<dbReference type="EMBL" id="BAAALF010000151">
    <property type="protein sequence ID" value="GAA1262413.1"/>
    <property type="molecule type" value="Genomic_DNA"/>
</dbReference>
<evidence type="ECO:0000256" key="2">
    <source>
        <dbReference type="ARBA" id="ARBA00022801"/>
    </source>
</evidence>
<dbReference type="RefSeq" id="WP_344445219.1">
    <property type="nucleotide sequence ID" value="NZ_BAAALF010000151.1"/>
</dbReference>
<gene>
    <name evidence="6" type="ORF">GCM10009665_60090</name>
</gene>
<reference evidence="7" key="1">
    <citation type="journal article" date="2019" name="Int. J. Syst. Evol. Microbiol.">
        <title>The Global Catalogue of Microorganisms (GCM) 10K type strain sequencing project: providing services to taxonomists for standard genome sequencing and annotation.</title>
        <authorList>
            <consortium name="The Broad Institute Genomics Platform"/>
            <consortium name="The Broad Institute Genome Sequencing Center for Infectious Disease"/>
            <person name="Wu L."/>
            <person name="Ma J."/>
        </authorList>
    </citation>
    <scope>NUCLEOTIDE SEQUENCE [LARGE SCALE GENOMIC DNA]</scope>
    <source>
        <strain evidence="7">JCM 13004</strain>
    </source>
</reference>
<feature type="domain" description="NodB homology" evidence="5">
    <location>
        <begin position="50"/>
        <end position="242"/>
    </location>
</feature>
<organism evidence="6 7">
    <name type="scientific">Kitasatospora nipponensis</name>
    <dbReference type="NCBI Taxonomy" id="258049"/>
    <lineage>
        <taxon>Bacteria</taxon>
        <taxon>Bacillati</taxon>
        <taxon>Actinomycetota</taxon>
        <taxon>Actinomycetes</taxon>
        <taxon>Kitasatosporales</taxon>
        <taxon>Streptomycetaceae</taxon>
        <taxon>Kitasatospora</taxon>
    </lineage>
</organism>
<evidence type="ECO:0000256" key="1">
    <source>
        <dbReference type="ARBA" id="ARBA00022723"/>
    </source>
</evidence>
<dbReference type="InterPro" id="IPR050248">
    <property type="entry name" value="Polysacc_deacetylase_ArnD"/>
</dbReference>
<dbReference type="Pfam" id="PF01522">
    <property type="entry name" value="Polysacc_deac_1"/>
    <property type="match status" value="1"/>
</dbReference>
<feature type="region of interest" description="Disordered" evidence="3">
    <location>
        <begin position="200"/>
        <end position="222"/>
    </location>
</feature>
<protein>
    <recommendedName>
        <fullName evidence="5">NodB homology domain-containing protein</fullName>
    </recommendedName>
</protein>
<evidence type="ECO:0000256" key="3">
    <source>
        <dbReference type="SAM" id="MobiDB-lite"/>
    </source>
</evidence>
<evidence type="ECO:0000313" key="7">
    <source>
        <dbReference type="Proteomes" id="UP001500037"/>
    </source>
</evidence>
<evidence type="ECO:0000313" key="6">
    <source>
        <dbReference type="EMBL" id="GAA1262413.1"/>
    </source>
</evidence>
<comment type="caution">
    <text evidence="6">The sequence shown here is derived from an EMBL/GenBank/DDBJ whole genome shotgun (WGS) entry which is preliminary data.</text>
</comment>
<dbReference type="PANTHER" id="PTHR10587:SF133">
    <property type="entry name" value="CHITIN DEACETYLASE 1-RELATED"/>
    <property type="match status" value="1"/>
</dbReference>
<feature type="compositionally biased region" description="Polar residues" evidence="3">
    <location>
        <begin position="255"/>
        <end position="264"/>
    </location>
</feature>
<evidence type="ECO:0000259" key="5">
    <source>
        <dbReference type="PROSITE" id="PS51677"/>
    </source>
</evidence>
<dbReference type="InterPro" id="IPR002509">
    <property type="entry name" value="NODB_dom"/>
</dbReference>
<dbReference type="InterPro" id="IPR011330">
    <property type="entry name" value="Glyco_hydro/deAcase_b/a-brl"/>
</dbReference>